<keyword evidence="2" id="KW-1185">Reference proteome</keyword>
<dbReference type="RefSeq" id="WP_186864311.1">
    <property type="nucleotide sequence ID" value="NZ_JACOPE010000001.1"/>
</dbReference>
<protein>
    <submittedName>
        <fullName evidence="1">Leucine-rich repeat domain-containing protein</fullName>
    </submittedName>
</protein>
<dbReference type="Gene3D" id="3.80.10.10">
    <property type="entry name" value="Ribonuclease Inhibitor"/>
    <property type="match status" value="1"/>
</dbReference>
<organism evidence="1 2">
    <name type="scientific">Ruminococcus hominis</name>
    <dbReference type="NCBI Taxonomy" id="2763065"/>
    <lineage>
        <taxon>Bacteria</taxon>
        <taxon>Bacillati</taxon>
        <taxon>Bacillota</taxon>
        <taxon>Clostridia</taxon>
        <taxon>Eubacteriales</taxon>
        <taxon>Oscillospiraceae</taxon>
        <taxon>Ruminococcus</taxon>
    </lineage>
</organism>
<name>A0ABR7G3U6_9FIRM</name>
<reference evidence="1 2" key="1">
    <citation type="submission" date="2020-08" db="EMBL/GenBank/DDBJ databases">
        <title>Genome public.</title>
        <authorList>
            <person name="Liu C."/>
            <person name="Sun Q."/>
        </authorList>
    </citation>
    <scope>NUCLEOTIDE SEQUENCE [LARGE SCALE GENOMIC DNA]</scope>
    <source>
        <strain evidence="1 2">NSJ-13</strain>
    </source>
</reference>
<evidence type="ECO:0000313" key="1">
    <source>
        <dbReference type="EMBL" id="MBC5682118.1"/>
    </source>
</evidence>
<dbReference type="EMBL" id="JACOPE010000001">
    <property type="protein sequence ID" value="MBC5682118.1"/>
    <property type="molecule type" value="Genomic_DNA"/>
</dbReference>
<dbReference type="Proteomes" id="UP000631576">
    <property type="component" value="Unassembled WGS sequence"/>
</dbReference>
<evidence type="ECO:0000313" key="2">
    <source>
        <dbReference type="Proteomes" id="UP000631576"/>
    </source>
</evidence>
<accession>A0ABR7G3U6</accession>
<sequence>MKIEYRIQKDYIEIVRCYGVDSCVTLPAQIDGYPVKKVAAYTFSARKSQEDEDVLTYESEDGLLLEENNKLLAGVDVEKVIFPETVEEIGNYIFYGCKELRYLEFSNTLMSIGSGAFTGCGKLSGLKVHMKRGEKSCVKEILGDLWQRIDVTFIYEEAGKEARLVFPEHYEEAVENTPARILFTQHHGTGNNYRQCFYNKEMDYRKYDELFVLAKAQDKQEVLVDMVFNRLEYPYDLTDKNKDEYKDYMLEHFAKWSEILVEQDAIERLQFLSKQNLWSREMLDIAIMEASEKKRGETLSFLMNEKQSLYPERKKKTFEL</sequence>
<proteinExistence type="predicted"/>
<dbReference type="InterPro" id="IPR026906">
    <property type="entry name" value="LRR_5"/>
</dbReference>
<gene>
    <name evidence="1" type="ORF">H8S40_00690</name>
</gene>
<dbReference type="InterPro" id="IPR032675">
    <property type="entry name" value="LRR_dom_sf"/>
</dbReference>
<comment type="caution">
    <text evidence="1">The sequence shown here is derived from an EMBL/GenBank/DDBJ whole genome shotgun (WGS) entry which is preliminary data.</text>
</comment>
<dbReference type="Pfam" id="PF13306">
    <property type="entry name" value="LRR_5"/>
    <property type="match status" value="1"/>
</dbReference>